<evidence type="ECO:0000313" key="2">
    <source>
        <dbReference type="Proteomes" id="UP000789366"/>
    </source>
</evidence>
<feature type="non-terminal residue" evidence="1">
    <location>
        <position position="1"/>
    </location>
</feature>
<protein>
    <submittedName>
        <fullName evidence="1">4148_t:CDS:1</fullName>
    </submittedName>
</protein>
<proteinExistence type="predicted"/>
<comment type="caution">
    <text evidence="1">The sequence shown here is derived from an EMBL/GenBank/DDBJ whole genome shotgun (WGS) entry which is preliminary data.</text>
</comment>
<organism evidence="1 2">
    <name type="scientific">Cetraspora pellucida</name>
    <dbReference type="NCBI Taxonomy" id="1433469"/>
    <lineage>
        <taxon>Eukaryota</taxon>
        <taxon>Fungi</taxon>
        <taxon>Fungi incertae sedis</taxon>
        <taxon>Mucoromycota</taxon>
        <taxon>Glomeromycotina</taxon>
        <taxon>Glomeromycetes</taxon>
        <taxon>Diversisporales</taxon>
        <taxon>Gigasporaceae</taxon>
        <taxon>Cetraspora</taxon>
    </lineage>
</organism>
<sequence>NEEINSSAIRHTDGSTLDTFIAEIRIDYENAEKFIERYHASKSISIAQLTSFLYNVNNVNSTRVKSGAMIHVQVESVK</sequence>
<evidence type="ECO:0000313" key="1">
    <source>
        <dbReference type="EMBL" id="CAG8620065.1"/>
    </source>
</evidence>
<keyword evidence="2" id="KW-1185">Reference proteome</keyword>
<gene>
    <name evidence="1" type="ORF">SPELUC_LOCUS7833</name>
</gene>
<accession>A0ACA9MYD5</accession>
<reference evidence="1" key="1">
    <citation type="submission" date="2021-06" db="EMBL/GenBank/DDBJ databases">
        <authorList>
            <person name="Kallberg Y."/>
            <person name="Tangrot J."/>
            <person name="Rosling A."/>
        </authorList>
    </citation>
    <scope>NUCLEOTIDE SEQUENCE</scope>
    <source>
        <strain evidence="1">28 12/20/2015</strain>
    </source>
</reference>
<name>A0ACA9MYD5_9GLOM</name>
<dbReference type="Proteomes" id="UP000789366">
    <property type="component" value="Unassembled WGS sequence"/>
</dbReference>
<dbReference type="EMBL" id="CAJVPW010010879">
    <property type="protein sequence ID" value="CAG8620065.1"/>
    <property type="molecule type" value="Genomic_DNA"/>
</dbReference>